<dbReference type="GeneID" id="28819007"/>
<organism evidence="1 2">
    <name type="scientific">Mollisia scopiformis</name>
    <name type="common">Conifer needle endophyte fungus</name>
    <name type="synonym">Phialocephala scopiformis</name>
    <dbReference type="NCBI Taxonomy" id="149040"/>
    <lineage>
        <taxon>Eukaryota</taxon>
        <taxon>Fungi</taxon>
        <taxon>Dikarya</taxon>
        <taxon>Ascomycota</taxon>
        <taxon>Pezizomycotina</taxon>
        <taxon>Leotiomycetes</taxon>
        <taxon>Helotiales</taxon>
        <taxon>Mollisiaceae</taxon>
        <taxon>Mollisia</taxon>
    </lineage>
</organism>
<dbReference type="RefSeq" id="XP_018071982.1">
    <property type="nucleotide sequence ID" value="XM_018209281.1"/>
</dbReference>
<dbReference type="InParanoid" id="A0A194XCZ6"/>
<evidence type="ECO:0000313" key="1">
    <source>
        <dbReference type="EMBL" id="KUJ17627.1"/>
    </source>
</evidence>
<reference evidence="1 2" key="1">
    <citation type="submission" date="2015-10" db="EMBL/GenBank/DDBJ databases">
        <title>Full genome of DAOMC 229536 Phialocephala scopiformis, a fungal endophyte of spruce producing the potent anti-insectan compound rugulosin.</title>
        <authorList>
            <consortium name="DOE Joint Genome Institute"/>
            <person name="Walker A.K."/>
            <person name="Frasz S.L."/>
            <person name="Seifert K.A."/>
            <person name="Miller J.D."/>
            <person name="Mondo S.J."/>
            <person name="Labutti K."/>
            <person name="Lipzen A."/>
            <person name="Dockter R."/>
            <person name="Kennedy M."/>
            <person name="Grigoriev I.V."/>
            <person name="Spatafora J.W."/>
        </authorList>
    </citation>
    <scope>NUCLEOTIDE SEQUENCE [LARGE SCALE GENOMIC DNA]</scope>
    <source>
        <strain evidence="1 2">CBS 120377</strain>
    </source>
</reference>
<protein>
    <submittedName>
        <fullName evidence="1">Uncharacterized protein</fullName>
    </submittedName>
</protein>
<accession>A0A194XCZ6</accession>
<sequence>MQIVREKKKKKKRCRWFYVLGAKQPSSLGIISYRCLSYFLERFPTMAPWCLGCVADPGILRGYLGTIYHKLLLLYSLPLAFAIFERDGKGLAGKCPQPDSFCKRKNTAENGFNRLSEDFIRFA</sequence>
<keyword evidence="2" id="KW-1185">Reference proteome</keyword>
<dbReference type="Proteomes" id="UP000070700">
    <property type="component" value="Unassembled WGS sequence"/>
</dbReference>
<dbReference type="EMBL" id="KQ947414">
    <property type="protein sequence ID" value="KUJ17627.1"/>
    <property type="molecule type" value="Genomic_DNA"/>
</dbReference>
<name>A0A194XCZ6_MOLSC</name>
<gene>
    <name evidence="1" type="ORF">LY89DRAFT_58471</name>
</gene>
<proteinExistence type="predicted"/>
<dbReference type="AlphaFoldDB" id="A0A194XCZ6"/>
<dbReference type="KEGG" id="psco:LY89DRAFT_58471"/>
<evidence type="ECO:0000313" key="2">
    <source>
        <dbReference type="Proteomes" id="UP000070700"/>
    </source>
</evidence>